<organism evidence="3 4">
    <name type="scientific">Citrobacter cronae</name>
    <dbReference type="NCBI Taxonomy" id="1748967"/>
    <lineage>
        <taxon>Bacteria</taxon>
        <taxon>Pseudomonadati</taxon>
        <taxon>Pseudomonadota</taxon>
        <taxon>Gammaproteobacteria</taxon>
        <taxon>Enterobacterales</taxon>
        <taxon>Enterobacteriaceae</taxon>
        <taxon>Citrobacter</taxon>
        <taxon>Citrobacter freundii complex</taxon>
    </lineage>
</organism>
<dbReference type="PANTHER" id="PTHR43174">
    <property type="entry name" value="UDP-N-ACETYLGLUCOSAMINE 2-EPIMERASE"/>
    <property type="match status" value="1"/>
</dbReference>
<feature type="domain" description="UDP-N-acetylglucosamine 2-epimerase" evidence="2">
    <location>
        <begin position="28"/>
        <end position="361"/>
    </location>
</feature>
<dbReference type="InterPro" id="IPR003331">
    <property type="entry name" value="UDP_GlcNAc_Epimerase_2_dom"/>
</dbReference>
<comment type="caution">
    <text evidence="3">The sequence shown here is derived from an EMBL/GenBank/DDBJ whole genome shotgun (WGS) entry which is preliminary data.</text>
</comment>
<dbReference type="EMBL" id="JADWNA010000004">
    <property type="protein sequence ID" value="MBJ8389946.1"/>
    <property type="molecule type" value="Genomic_DNA"/>
</dbReference>
<dbReference type="PANTHER" id="PTHR43174:SF1">
    <property type="entry name" value="UDP-N-ACETYLGLUCOSAMINE 2-EPIMERASE"/>
    <property type="match status" value="1"/>
</dbReference>
<dbReference type="EC" id="5.1.3.14" evidence="3"/>
<dbReference type="NCBIfam" id="TIGR00236">
    <property type="entry name" value="wecB"/>
    <property type="match status" value="1"/>
</dbReference>
<dbReference type="SUPFAM" id="SSF53756">
    <property type="entry name" value="UDP-Glycosyltransferase/glycogen phosphorylase"/>
    <property type="match status" value="1"/>
</dbReference>
<evidence type="ECO:0000259" key="2">
    <source>
        <dbReference type="Pfam" id="PF02350"/>
    </source>
</evidence>
<reference evidence="3 4" key="1">
    <citation type="submission" date="2020-11" db="EMBL/GenBank/DDBJ databases">
        <title>Enhanced detection system for hospital associated transmission using whole genome sequencing surveillance.</title>
        <authorList>
            <person name="Harrison L.H."/>
            <person name="Van Tyne D."/>
            <person name="Marsh J.W."/>
            <person name="Griffith M.P."/>
            <person name="Snyder D.J."/>
            <person name="Cooper V.S."/>
            <person name="Mustapha M."/>
        </authorList>
    </citation>
    <scope>NUCLEOTIDE SEQUENCE [LARGE SCALE GENOMIC DNA]</scope>
    <source>
        <strain evidence="3 4">CB00171</strain>
    </source>
</reference>
<evidence type="ECO:0000313" key="3">
    <source>
        <dbReference type="EMBL" id="MBJ8389946.1"/>
    </source>
</evidence>
<dbReference type="Gene3D" id="3.40.50.2000">
    <property type="entry name" value="Glycogen Phosphorylase B"/>
    <property type="match status" value="2"/>
</dbReference>
<protein>
    <submittedName>
        <fullName evidence="3">UDP-N-acetylglucosamine 2-epimerase (Non-hydrolyzing)</fullName>
        <ecNumber evidence="3">5.1.3.14</ecNumber>
    </submittedName>
</protein>
<name>A0ABS1A2C6_9ENTR</name>
<comment type="similarity">
    <text evidence="1">Belongs to the UDP-N-acetylglucosamine 2-epimerase family.</text>
</comment>
<dbReference type="Pfam" id="PF02350">
    <property type="entry name" value="Epimerase_2"/>
    <property type="match status" value="1"/>
</dbReference>
<keyword evidence="1 3" id="KW-0413">Isomerase</keyword>
<accession>A0ABS1A2C6</accession>
<dbReference type="CDD" id="cd03786">
    <property type="entry name" value="GTB_UDP-GlcNAc_2-Epimerase"/>
    <property type="match status" value="1"/>
</dbReference>
<keyword evidence="4" id="KW-1185">Reference proteome</keyword>
<gene>
    <name evidence="3" type="primary">wecB</name>
    <name evidence="3" type="ORF">I6M80_06730</name>
</gene>
<evidence type="ECO:0000256" key="1">
    <source>
        <dbReference type="RuleBase" id="RU003513"/>
    </source>
</evidence>
<evidence type="ECO:0000313" key="4">
    <source>
        <dbReference type="Proteomes" id="UP001318920"/>
    </source>
</evidence>
<dbReference type="InterPro" id="IPR029767">
    <property type="entry name" value="WecB-like"/>
</dbReference>
<dbReference type="Proteomes" id="UP001318920">
    <property type="component" value="Unassembled WGS sequence"/>
</dbReference>
<proteinExistence type="inferred from homology"/>
<dbReference type="RefSeq" id="WP_199981069.1">
    <property type="nucleotide sequence ID" value="NZ_JADWNA010000004.1"/>
</dbReference>
<dbReference type="GO" id="GO:0008761">
    <property type="term" value="F:UDP-N-acetylglucosamine 2-epimerase activity"/>
    <property type="evidence" value="ECO:0007669"/>
    <property type="project" value="UniProtKB-EC"/>
</dbReference>
<sequence length="376" mass="43071">MNKMHVMTVVGTRPEIIRLSRVMAKLDDYFEHTIVHTGQNYDYELNQIFFDDLGVRKPDHFLNAAGKNAAETIGQIIIKIDEVLESIKPEALLVLGDTNSCLAAIPAKRRKIPIFHMEAGNRCFDMRVPEEINRRIVDHTADINLTYSDIAREYLLAEGLPADRVIKTGSPMFEVLTHYAEGIEQSDVLERLNVKRNEYFVVSAHREENIDSDKNLMNLVESLNKVADTYQLPIIVSTHPRTQKRIDAKGIVFNSHIQLLKPLGFKDYVKLQKEARAVLSDSGTITEESSILNFPAINIREAHERPEGMEEGTVIMTGVEPDRILQALEMIKNQPRNNERLLRQVNDYSMPNVSDKVARIILSYTDYVKRVVWRKY</sequence>